<feature type="region of interest" description="Disordered" evidence="1">
    <location>
        <begin position="221"/>
        <end position="331"/>
    </location>
</feature>
<feature type="compositionally biased region" description="Basic and acidic residues" evidence="1">
    <location>
        <begin position="39"/>
        <end position="56"/>
    </location>
</feature>
<feature type="compositionally biased region" description="Acidic residues" evidence="1">
    <location>
        <begin position="268"/>
        <end position="331"/>
    </location>
</feature>
<dbReference type="EMBL" id="KZ992873">
    <property type="protein sequence ID" value="RKP06490.1"/>
    <property type="molecule type" value="Genomic_DNA"/>
</dbReference>
<organism evidence="3 4">
    <name type="scientific">Thamnocephalis sphaerospora</name>
    <dbReference type="NCBI Taxonomy" id="78915"/>
    <lineage>
        <taxon>Eukaryota</taxon>
        <taxon>Fungi</taxon>
        <taxon>Fungi incertae sedis</taxon>
        <taxon>Zoopagomycota</taxon>
        <taxon>Zoopagomycotina</taxon>
        <taxon>Zoopagomycetes</taxon>
        <taxon>Zoopagales</taxon>
        <taxon>Sigmoideomycetaceae</taxon>
        <taxon>Thamnocephalis</taxon>
    </lineage>
</organism>
<dbReference type="STRING" id="78915.A0A4P9XMJ4"/>
<keyword evidence="4" id="KW-1185">Reference proteome</keyword>
<dbReference type="PANTHER" id="PTHR15410:SF2">
    <property type="entry name" value="HIRA-INTERACTING PROTEIN 3"/>
    <property type="match status" value="1"/>
</dbReference>
<reference evidence="4" key="1">
    <citation type="journal article" date="2018" name="Nat. Microbiol.">
        <title>Leveraging single-cell genomics to expand the fungal tree of life.</title>
        <authorList>
            <person name="Ahrendt S.R."/>
            <person name="Quandt C.A."/>
            <person name="Ciobanu D."/>
            <person name="Clum A."/>
            <person name="Salamov A."/>
            <person name="Andreopoulos B."/>
            <person name="Cheng J.F."/>
            <person name="Woyke T."/>
            <person name="Pelin A."/>
            <person name="Henrissat B."/>
            <person name="Reynolds N.K."/>
            <person name="Benny G.L."/>
            <person name="Smith M.E."/>
            <person name="James T.Y."/>
            <person name="Grigoriev I.V."/>
        </authorList>
    </citation>
    <scope>NUCLEOTIDE SEQUENCE [LARGE SCALE GENOMIC DNA]</scope>
    <source>
        <strain evidence="4">RSA 1356</strain>
    </source>
</reference>
<accession>A0A4P9XMJ4</accession>
<dbReference type="Pfam" id="PF08766">
    <property type="entry name" value="DEK_C"/>
    <property type="match status" value="1"/>
</dbReference>
<feature type="domain" description="DEK-C" evidence="2">
    <location>
        <begin position="10"/>
        <end position="70"/>
    </location>
</feature>
<dbReference type="InterPro" id="IPR037647">
    <property type="entry name" value="HIRIP3"/>
</dbReference>
<proteinExistence type="predicted"/>
<evidence type="ECO:0000259" key="2">
    <source>
        <dbReference type="PROSITE" id="PS51998"/>
    </source>
</evidence>
<gene>
    <name evidence="3" type="ORF">THASP1DRAFT_31695</name>
</gene>
<dbReference type="AlphaFoldDB" id="A0A4P9XMJ4"/>
<evidence type="ECO:0000313" key="4">
    <source>
        <dbReference type="Proteomes" id="UP000271241"/>
    </source>
</evidence>
<protein>
    <recommendedName>
        <fullName evidence="2">DEK-C domain-containing protein</fullName>
    </recommendedName>
</protein>
<feature type="region of interest" description="Disordered" evidence="1">
    <location>
        <begin position="75"/>
        <end position="159"/>
    </location>
</feature>
<dbReference type="OrthoDB" id="552755at2759"/>
<sequence length="331" mass="37532">MSNEAPQNLLANEEALRKLVRELVHESDLQTITAKQLRRGLEKRLTLPEKTLDAPDFKADINKLLEEECAAYLRAQQSEAQQDEPEVDSADNAEEMASSDEANEESADVSSHSEQEEESAPQTQPKRQAKQPSSRSKTETPKKKASAKTPARISDTDAKKIDALKKYIVKCGVRKMWTKELAGLETGRQQIAHLNELLRSLGMRGRPTLEKCEDIRLQRELEAERDGLDSIMTTRKRGASSQDEEDEMPRRRRRGQRVEVVIKAPSELDTDDNSNDSNDDDDDDEEEDNEDEKDDNEDGMDEDASHSEDDDEEQDHQEIDSDSDEYEDSDA</sequence>
<dbReference type="Proteomes" id="UP000271241">
    <property type="component" value="Unassembled WGS sequence"/>
</dbReference>
<dbReference type="PANTHER" id="PTHR15410">
    <property type="entry name" value="HIRA-INTERACTING PROTEIN 3"/>
    <property type="match status" value="1"/>
</dbReference>
<feature type="region of interest" description="Disordered" evidence="1">
    <location>
        <begin position="29"/>
        <end position="56"/>
    </location>
</feature>
<feature type="compositionally biased region" description="Acidic residues" evidence="1">
    <location>
        <begin position="81"/>
        <end position="107"/>
    </location>
</feature>
<dbReference type="InterPro" id="IPR014876">
    <property type="entry name" value="DEK_C"/>
</dbReference>
<feature type="compositionally biased region" description="Polar residues" evidence="1">
    <location>
        <begin position="120"/>
        <end position="135"/>
    </location>
</feature>
<evidence type="ECO:0000313" key="3">
    <source>
        <dbReference type="EMBL" id="RKP06490.1"/>
    </source>
</evidence>
<name>A0A4P9XMJ4_9FUNG</name>
<dbReference type="PROSITE" id="PS51998">
    <property type="entry name" value="DEK_C"/>
    <property type="match status" value="1"/>
</dbReference>
<dbReference type="SUPFAM" id="SSF109715">
    <property type="entry name" value="DEK C-terminal domain"/>
    <property type="match status" value="1"/>
</dbReference>
<evidence type="ECO:0000256" key="1">
    <source>
        <dbReference type="SAM" id="MobiDB-lite"/>
    </source>
</evidence>
<dbReference type="GO" id="GO:0005634">
    <property type="term" value="C:nucleus"/>
    <property type="evidence" value="ECO:0007669"/>
    <property type="project" value="TreeGrafter"/>
</dbReference>